<dbReference type="Proteomes" id="UP000490800">
    <property type="component" value="Unassembled WGS sequence"/>
</dbReference>
<dbReference type="RefSeq" id="WP_157335644.1">
    <property type="nucleotide sequence ID" value="NZ_RHLK01000005.1"/>
</dbReference>
<dbReference type="GO" id="GO:0016787">
    <property type="term" value="F:hydrolase activity"/>
    <property type="evidence" value="ECO:0007669"/>
    <property type="project" value="UniProtKB-KW"/>
</dbReference>
<gene>
    <name evidence="6" type="ORF">EDM21_11780</name>
</gene>
<accession>A0A7X3FIH3</accession>
<comment type="catalytic activity">
    <reaction evidence="4">
        <text>3',5'-cyclic UMP + H2O = UMP + H(+)</text>
        <dbReference type="Rhea" id="RHEA:70575"/>
        <dbReference type="ChEBI" id="CHEBI:15377"/>
        <dbReference type="ChEBI" id="CHEBI:15378"/>
        <dbReference type="ChEBI" id="CHEBI:57865"/>
        <dbReference type="ChEBI" id="CHEBI:184387"/>
    </reaction>
    <physiologicalReaction direction="left-to-right" evidence="4">
        <dbReference type="Rhea" id="RHEA:70576"/>
    </physiologicalReaction>
</comment>
<keyword evidence="7" id="KW-1185">Reference proteome</keyword>
<organism evidence="6 7">
    <name type="scientific">Paenibacillus lutrae</name>
    <dbReference type="NCBI Taxonomy" id="2078573"/>
    <lineage>
        <taxon>Bacteria</taxon>
        <taxon>Bacillati</taxon>
        <taxon>Bacillota</taxon>
        <taxon>Bacilli</taxon>
        <taxon>Bacillales</taxon>
        <taxon>Paenibacillaceae</taxon>
        <taxon>Paenibacillus</taxon>
    </lineage>
</organism>
<evidence type="ECO:0000256" key="4">
    <source>
        <dbReference type="ARBA" id="ARBA00048505"/>
    </source>
</evidence>
<dbReference type="PANTHER" id="PTHR43546:SF9">
    <property type="entry name" value="L-ASCORBATE-6-PHOSPHATE LACTONASE ULAG-RELATED"/>
    <property type="match status" value="1"/>
</dbReference>
<evidence type="ECO:0000259" key="5">
    <source>
        <dbReference type="Pfam" id="PF12706"/>
    </source>
</evidence>
<comment type="catalytic activity">
    <reaction evidence="2">
        <text>3',5'-cyclic CMP + H2O = CMP + H(+)</text>
        <dbReference type="Rhea" id="RHEA:72675"/>
        <dbReference type="ChEBI" id="CHEBI:15377"/>
        <dbReference type="ChEBI" id="CHEBI:15378"/>
        <dbReference type="ChEBI" id="CHEBI:58003"/>
        <dbReference type="ChEBI" id="CHEBI:60377"/>
    </reaction>
    <physiologicalReaction direction="left-to-right" evidence="2">
        <dbReference type="Rhea" id="RHEA:72676"/>
    </physiologicalReaction>
</comment>
<sequence>MADKNKTENKNENKDKRGKRLIRQIDRTFVPENTLALWHLGQESMVVKGSGMIAYIDPYLSNSIDEQFGNSPRNFETPISPELIGHADLVLITHDHPDHLDPVTVRAMAIASPHATWICPAPVVPQLAELGIVPDALIGARAGDMIDFRDMRITPIAGKHEEFKTDENGNHLFLGYVIELNGVKLYHAGDTIGYEGLVEALRPHRIDIACMPINGRDWKRYQDNLMGNMNFREAADLGVAIGADLLVPMHYDLFAFNTENPSYFVDYVHHTYPHQKFKLFAPGERLMYAAEESDEELELGDEE</sequence>
<evidence type="ECO:0000256" key="3">
    <source>
        <dbReference type="ARBA" id="ARBA00034301"/>
    </source>
</evidence>
<name>A0A7X3FIH3_9BACL</name>
<feature type="domain" description="Metallo-beta-lactamase" evidence="5">
    <location>
        <begin position="56"/>
        <end position="251"/>
    </location>
</feature>
<comment type="function">
    <text evidence="3">Counteracts the endogenous Pycsar antiviral defense system. Phosphodiesterase that enables metal-dependent hydrolysis of host cyclic nucleotide Pycsar defense signals such as cCMP and cUMP.</text>
</comment>
<dbReference type="SUPFAM" id="SSF56281">
    <property type="entry name" value="Metallo-hydrolase/oxidoreductase"/>
    <property type="match status" value="1"/>
</dbReference>
<evidence type="ECO:0000313" key="7">
    <source>
        <dbReference type="Proteomes" id="UP000490800"/>
    </source>
</evidence>
<dbReference type="InterPro" id="IPR001279">
    <property type="entry name" value="Metallo-B-lactamas"/>
</dbReference>
<dbReference type="InterPro" id="IPR036866">
    <property type="entry name" value="RibonucZ/Hydroxyglut_hydro"/>
</dbReference>
<dbReference type="OrthoDB" id="9800061at2"/>
<dbReference type="AlphaFoldDB" id="A0A7X3FIH3"/>
<dbReference type="EMBL" id="RHLK01000005">
    <property type="protein sequence ID" value="MVP00192.1"/>
    <property type="molecule type" value="Genomic_DNA"/>
</dbReference>
<protein>
    <submittedName>
        <fullName evidence="6">MBL fold metallo-hydrolase</fullName>
    </submittedName>
</protein>
<dbReference type="Pfam" id="PF12706">
    <property type="entry name" value="Lactamase_B_2"/>
    <property type="match status" value="1"/>
</dbReference>
<dbReference type="Gene3D" id="3.60.15.10">
    <property type="entry name" value="Ribonuclease Z/Hydroxyacylglutathione hydrolase-like"/>
    <property type="match status" value="1"/>
</dbReference>
<dbReference type="PANTHER" id="PTHR43546">
    <property type="entry name" value="UPF0173 METAL-DEPENDENT HYDROLASE MJ1163-RELATED"/>
    <property type="match status" value="1"/>
</dbReference>
<evidence type="ECO:0000313" key="6">
    <source>
        <dbReference type="EMBL" id="MVP00192.1"/>
    </source>
</evidence>
<comment type="caution">
    <text evidence="6">The sequence shown here is derived from an EMBL/GenBank/DDBJ whole genome shotgun (WGS) entry which is preliminary data.</text>
</comment>
<proteinExistence type="predicted"/>
<dbReference type="InterPro" id="IPR050114">
    <property type="entry name" value="UPF0173_UPF0282_UlaG_hydrolase"/>
</dbReference>
<keyword evidence="1 6" id="KW-0378">Hydrolase</keyword>
<evidence type="ECO:0000256" key="2">
    <source>
        <dbReference type="ARBA" id="ARBA00034221"/>
    </source>
</evidence>
<evidence type="ECO:0000256" key="1">
    <source>
        <dbReference type="ARBA" id="ARBA00022801"/>
    </source>
</evidence>
<reference evidence="6 7" key="1">
    <citation type="journal article" date="2019" name="Microorganisms">
        <title>Paenibacillus lutrae sp. nov., A Chitinolytic Species Isolated from A River Otter in Castril Natural Park, Granada, Spain.</title>
        <authorList>
            <person name="Rodriguez M."/>
            <person name="Reina J.C."/>
            <person name="Bejar V."/>
            <person name="Llamas I."/>
        </authorList>
    </citation>
    <scope>NUCLEOTIDE SEQUENCE [LARGE SCALE GENOMIC DNA]</scope>
    <source>
        <strain evidence="6 7">N10</strain>
    </source>
</reference>